<dbReference type="InterPro" id="IPR003776">
    <property type="entry name" value="YcaO-like_dom"/>
</dbReference>
<dbReference type="InterPro" id="IPR027624">
    <property type="entry name" value="TOMM_cyclo_SagD"/>
</dbReference>
<dbReference type="Gene3D" id="3.90.930.60">
    <property type="match status" value="1"/>
</dbReference>
<dbReference type="NCBIfam" id="TIGR00702">
    <property type="entry name" value="YcaO-type kinase domain"/>
    <property type="match status" value="1"/>
</dbReference>
<dbReference type="PROSITE" id="PS51664">
    <property type="entry name" value="YCAO"/>
    <property type="match status" value="1"/>
</dbReference>
<reference evidence="3" key="1">
    <citation type="journal article" date="2019" name="Int. J. Syst. Evol. Microbiol.">
        <title>The Global Catalogue of Microorganisms (GCM) 10K type strain sequencing project: providing services to taxonomists for standard genome sequencing and annotation.</title>
        <authorList>
            <consortium name="The Broad Institute Genomics Platform"/>
            <consortium name="The Broad Institute Genome Sequencing Center for Infectious Disease"/>
            <person name="Wu L."/>
            <person name="Ma J."/>
        </authorList>
    </citation>
    <scope>NUCLEOTIDE SEQUENCE [LARGE SCALE GENOMIC DNA]</scope>
    <source>
        <strain evidence="3">JCM 14545</strain>
    </source>
</reference>
<dbReference type="Gene3D" id="3.30.160.660">
    <property type="match status" value="1"/>
</dbReference>
<organism evidence="2 3">
    <name type="scientific">Amycolatopsis minnesotensis</name>
    <dbReference type="NCBI Taxonomy" id="337894"/>
    <lineage>
        <taxon>Bacteria</taxon>
        <taxon>Bacillati</taxon>
        <taxon>Actinomycetota</taxon>
        <taxon>Actinomycetes</taxon>
        <taxon>Pseudonocardiales</taxon>
        <taxon>Pseudonocardiaceae</taxon>
        <taxon>Amycolatopsis</taxon>
    </lineage>
</organism>
<dbReference type="Proteomes" id="UP001501116">
    <property type="component" value="Unassembled WGS sequence"/>
</dbReference>
<accession>A0ABP5DE28</accession>
<dbReference type="NCBIfam" id="TIGR03604">
    <property type="entry name" value="TOMM_cyclo_SagD"/>
    <property type="match status" value="1"/>
</dbReference>
<dbReference type="InterPro" id="IPR022291">
    <property type="entry name" value="Bacteriocin_synth_cyclodeHase"/>
</dbReference>
<dbReference type="Pfam" id="PF02624">
    <property type="entry name" value="YcaO"/>
    <property type="match status" value="1"/>
</dbReference>
<dbReference type="NCBIfam" id="TIGR03882">
    <property type="entry name" value="cyclo_dehyd_2"/>
    <property type="match status" value="1"/>
</dbReference>
<name>A0ABP5DE28_9PSEU</name>
<protein>
    <submittedName>
        <fullName evidence="2">TOMM leader peptide-binding protein</fullName>
    </submittedName>
</protein>
<dbReference type="Gene3D" id="3.40.50.720">
    <property type="entry name" value="NAD(P)-binding Rossmann-like Domain"/>
    <property type="match status" value="1"/>
</dbReference>
<dbReference type="Gene3D" id="3.30.1330.230">
    <property type="match status" value="1"/>
</dbReference>
<dbReference type="InterPro" id="IPR035985">
    <property type="entry name" value="Ubiquitin-activating_enz"/>
</dbReference>
<comment type="caution">
    <text evidence="2">The sequence shown here is derived from an EMBL/GenBank/DDBJ whole genome shotgun (WGS) entry which is preliminary data.</text>
</comment>
<dbReference type="EMBL" id="BAAANN010000030">
    <property type="protein sequence ID" value="GAA1978477.1"/>
    <property type="molecule type" value="Genomic_DNA"/>
</dbReference>
<dbReference type="RefSeq" id="WP_344427180.1">
    <property type="nucleotide sequence ID" value="NZ_BAAANN010000030.1"/>
</dbReference>
<dbReference type="PANTHER" id="PTHR37809">
    <property type="entry name" value="RIBOSOMAL PROTEIN S12 METHYLTHIOTRANSFERASE ACCESSORY FACTOR YCAO"/>
    <property type="match status" value="1"/>
</dbReference>
<dbReference type="PANTHER" id="PTHR37809:SF1">
    <property type="entry name" value="RIBOSOMAL PROTEIN S12 METHYLTHIOTRANSFERASE ACCESSORY FACTOR YCAO"/>
    <property type="match status" value="1"/>
</dbReference>
<dbReference type="Gene3D" id="3.30.40.250">
    <property type="match status" value="1"/>
</dbReference>
<sequence>MSIEGDLVGFGRHLRPEVVADDAVYLFSEKNVTAVQGGHIERLVPLLDGNRDLAAVLGALSSDAATEAEAVVAKLVEAGLVTVRQEKRDDDPDPAASAYWEAAGVAVSGGRGVATKRVDLIPLGWSGSQEMLTALRSSGVRADRATGVEGDADLSIVLCEDYVDPGLSIVDAEHRTAGRPWMLAKIVGSEVWLGPFFEPGGTACWHCMATRLWAHRQAEKHVQTALGHEGPAPRPVATLPPLFSAAGHLLTLEVMKWLAGYRYPGQRGIWTFDSFDLAGTRHEVHRRPQCHACGDVTMQRRLAQAPVRLNSRLRSEHTGGGHRALAPAQVLDTYRHLIGGLTGVVKEIRRDDRGPELFNSFRSGPNLAVAAGRLDGLRAMLRSESGGKGVTPLDAEVGALCESLERHSGSFHGDEHRVRASMNSLGEQAVSPDACQLFDGRQYPRRAEWNASHAAFQHVCDPFDPAAEMDWTPVWSMTGQRHRYLPTGMLYFGAPREPGSWMVRADSNGNAAGASLEDAILQGALELVERDAVALWWYNRTRQPAVDLDAFGGPWLAEVRAAHAGLGREVWALDLTSDLGIPAMVAVSRRTEAAEEQIMFGFGAHLDPEVALRRAMTELNQLMPPVLELARNPGYDCGDPDASAWLRDATVAAHPYLLPDPGAAARVPSGYGYRPQDDLADDVRTVHERLRAAGLEMLVLDQTRPDIGLPVVKVVVPGLRGFWRRLAPGRLYDVPVRLGRLTEPTAYADLNPVPMFL</sequence>
<evidence type="ECO:0000259" key="1">
    <source>
        <dbReference type="PROSITE" id="PS51664"/>
    </source>
</evidence>
<feature type="domain" description="YcaO" evidence="1">
    <location>
        <begin position="387"/>
        <end position="757"/>
    </location>
</feature>
<evidence type="ECO:0000313" key="2">
    <source>
        <dbReference type="EMBL" id="GAA1978477.1"/>
    </source>
</evidence>
<dbReference type="SUPFAM" id="SSF69572">
    <property type="entry name" value="Activating enzymes of the ubiquitin-like proteins"/>
    <property type="match status" value="1"/>
</dbReference>
<keyword evidence="3" id="KW-1185">Reference proteome</keyword>
<proteinExistence type="predicted"/>
<evidence type="ECO:0000313" key="3">
    <source>
        <dbReference type="Proteomes" id="UP001501116"/>
    </source>
</evidence>
<gene>
    <name evidence="2" type="ORF">GCM10009754_63110</name>
</gene>